<protein>
    <submittedName>
        <fullName evidence="2">Uncharacterized protein</fullName>
    </submittedName>
</protein>
<evidence type="ECO:0000313" key="2">
    <source>
        <dbReference type="EMBL" id="RKK06348.1"/>
    </source>
</evidence>
<proteinExistence type="predicted"/>
<dbReference type="Proteomes" id="UP000270866">
    <property type="component" value="Unassembled WGS sequence"/>
</dbReference>
<accession>A0A3L6MN54</accession>
<evidence type="ECO:0000313" key="3">
    <source>
        <dbReference type="Proteomes" id="UP000270866"/>
    </source>
</evidence>
<feature type="compositionally biased region" description="Acidic residues" evidence="1">
    <location>
        <begin position="164"/>
        <end position="174"/>
    </location>
</feature>
<feature type="region of interest" description="Disordered" evidence="1">
    <location>
        <begin position="148"/>
        <end position="198"/>
    </location>
</feature>
<organism evidence="2 3">
    <name type="scientific">Fusarium oxysporum f. sp. cepae</name>
    <dbReference type="NCBI Taxonomy" id="396571"/>
    <lineage>
        <taxon>Eukaryota</taxon>
        <taxon>Fungi</taxon>
        <taxon>Dikarya</taxon>
        <taxon>Ascomycota</taxon>
        <taxon>Pezizomycotina</taxon>
        <taxon>Sordariomycetes</taxon>
        <taxon>Hypocreomycetidae</taxon>
        <taxon>Hypocreales</taxon>
        <taxon>Nectriaceae</taxon>
        <taxon>Fusarium</taxon>
        <taxon>Fusarium oxysporum species complex</taxon>
    </lineage>
</organism>
<sequence>MQEHCRIRHGWVNDWKKGGDVRYRAQQARQPCPWRNGVQCQQVCHWGHGKRWFEVGRHSGIEKETRARRPQQEEAEEGGELKSRAEFLNKIQQEDRDQFESEANARIQAASDKWEAERINGAGFVERYKAWWKTLMSIWKRLESWHDGREGGRSDNNSNHSDDSSNDSSDDSSDDSSGYGVSETDRSDHSSARGQRPSYRMTIRQEELWKAFDKGVTQVVNGTDRDSQYTPERLQRDCLDVVVQFLDHPFKNGDHYESIVIGALAIMGFDREGGGWVPAINYTPIYSAVIKVARYLVLYQSMLERDRQKAQLRQWMGERQAEEEAEGLFRIVRDKVQRFMTRIPEGAGVDPTPMNWIINTRTYGKQIRYTTPGTERIDWRGDQIIHGQVRITMGEISDMLHSLTIEARRTLVRLAIGKIEPKRTPVQSAVGDIKGGGDEEEDDIALPRIPWSKIEDRHGESALGHSFIKDEENQSWITAREGWTRQQIISSSARYKAWISKPSPDEEAGEACPYKERAVRAYSQMVEQFRAQMLY</sequence>
<comment type="caution">
    <text evidence="2">The sequence shown here is derived from an EMBL/GenBank/DDBJ whole genome shotgun (WGS) entry which is preliminary data.</text>
</comment>
<dbReference type="AlphaFoldDB" id="A0A3L6MN54"/>
<dbReference type="EMBL" id="MRCU01000022">
    <property type="protein sequence ID" value="RKK06348.1"/>
    <property type="molecule type" value="Genomic_DNA"/>
</dbReference>
<gene>
    <name evidence="2" type="ORF">BFJ65_g18746</name>
</gene>
<name>A0A3L6MN54_FUSOX</name>
<evidence type="ECO:0000256" key="1">
    <source>
        <dbReference type="SAM" id="MobiDB-lite"/>
    </source>
</evidence>
<reference evidence="2 3" key="1">
    <citation type="journal article" date="2018" name="Sci. Rep.">
        <title>Characterisation of pathogen-specific regions and novel effector candidates in Fusarium oxysporum f. sp. cepae.</title>
        <authorList>
            <person name="Armitage A.D."/>
            <person name="Taylor A."/>
            <person name="Sobczyk M.K."/>
            <person name="Baxter L."/>
            <person name="Greenfield B.P."/>
            <person name="Bates H.J."/>
            <person name="Wilson F."/>
            <person name="Jackson A.C."/>
            <person name="Ott S."/>
            <person name="Harrison R.J."/>
            <person name="Clarkson J.P."/>
        </authorList>
    </citation>
    <scope>NUCLEOTIDE SEQUENCE [LARGE SCALE GENOMIC DNA]</scope>
    <source>
        <strain evidence="2 3">FoC_Fus2</strain>
    </source>
</reference>